<comment type="caution">
    <text evidence="1">The sequence shown here is derived from an EMBL/GenBank/DDBJ whole genome shotgun (WGS) entry which is preliminary data.</text>
</comment>
<evidence type="ECO:0000313" key="1">
    <source>
        <dbReference type="EMBL" id="KAJ8504599.1"/>
    </source>
</evidence>
<sequence length="130" mass="15220">MGEGPATGGRTRRALAISFVVNRGEHECKFSYLKYIRQARERRKLFLSTRIDSSVKCFFESTLSSLFSEIPIAYFEVTYHDEESSSFHTLNAMNECLFLFFFGDVLVYLPFQLATDMVRWEWKPHLKQAK</sequence>
<name>A0AAV8RMM9_ENSVE</name>
<dbReference type="Proteomes" id="UP001222027">
    <property type="component" value="Unassembled WGS sequence"/>
</dbReference>
<evidence type="ECO:0000313" key="2">
    <source>
        <dbReference type="Proteomes" id="UP001222027"/>
    </source>
</evidence>
<dbReference type="AlphaFoldDB" id="A0AAV8RMM9"/>
<keyword evidence="2" id="KW-1185">Reference proteome</keyword>
<gene>
    <name evidence="1" type="ORF">OPV22_005485</name>
</gene>
<accession>A0AAV8RMM9</accession>
<protein>
    <submittedName>
        <fullName evidence="1">Uncharacterized protein</fullName>
    </submittedName>
</protein>
<dbReference type="EMBL" id="JAQQAF010000002">
    <property type="protein sequence ID" value="KAJ8504599.1"/>
    <property type="molecule type" value="Genomic_DNA"/>
</dbReference>
<reference evidence="1 2" key="1">
    <citation type="submission" date="2022-12" db="EMBL/GenBank/DDBJ databases">
        <title>Chromosome-scale assembly of the Ensete ventricosum genome.</title>
        <authorList>
            <person name="Dussert Y."/>
            <person name="Stocks J."/>
            <person name="Wendawek A."/>
            <person name="Woldeyes F."/>
            <person name="Nichols R.A."/>
            <person name="Borrell J.S."/>
        </authorList>
    </citation>
    <scope>NUCLEOTIDE SEQUENCE [LARGE SCALE GENOMIC DNA]</scope>
    <source>
        <strain evidence="2">cv. Maze</strain>
        <tissue evidence="1">Seeds</tissue>
    </source>
</reference>
<organism evidence="1 2">
    <name type="scientific">Ensete ventricosum</name>
    <name type="common">Abyssinian banana</name>
    <name type="synonym">Musa ensete</name>
    <dbReference type="NCBI Taxonomy" id="4639"/>
    <lineage>
        <taxon>Eukaryota</taxon>
        <taxon>Viridiplantae</taxon>
        <taxon>Streptophyta</taxon>
        <taxon>Embryophyta</taxon>
        <taxon>Tracheophyta</taxon>
        <taxon>Spermatophyta</taxon>
        <taxon>Magnoliopsida</taxon>
        <taxon>Liliopsida</taxon>
        <taxon>Zingiberales</taxon>
        <taxon>Musaceae</taxon>
        <taxon>Ensete</taxon>
    </lineage>
</organism>
<proteinExistence type="predicted"/>